<feature type="transmembrane region" description="Helical" evidence="5">
    <location>
        <begin position="205"/>
        <end position="223"/>
    </location>
</feature>
<feature type="domain" description="O-antigen ligase-related" evidence="6">
    <location>
        <begin position="189"/>
        <end position="345"/>
    </location>
</feature>
<evidence type="ECO:0000256" key="5">
    <source>
        <dbReference type="SAM" id="Phobius"/>
    </source>
</evidence>
<dbReference type="PANTHER" id="PTHR37422">
    <property type="entry name" value="TEICHURONIC ACID BIOSYNTHESIS PROTEIN TUAE"/>
    <property type="match status" value="1"/>
</dbReference>
<feature type="transmembrane region" description="Helical" evidence="5">
    <location>
        <begin position="154"/>
        <end position="173"/>
    </location>
</feature>
<protein>
    <recommendedName>
        <fullName evidence="6">O-antigen ligase-related domain-containing protein</fullName>
    </recommendedName>
</protein>
<evidence type="ECO:0000256" key="4">
    <source>
        <dbReference type="ARBA" id="ARBA00023136"/>
    </source>
</evidence>
<organism evidence="7 8">
    <name type="scientific">Bacterioplanes sanyensis</name>
    <dbReference type="NCBI Taxonomy" id="1249553"/>
    <lineage>
        <taxon>Bacteria</taxon>
        <taxon>Pseudomonadati</taxon>
        <taxon>Pseudomonadota</taxon>
        <taxon>Gammaproteobacteria</taxon>
        <taxon>Oceanospirillales</taxon>
        <taxon>Oceanospirillaceae</taxon>
        <taxon>Bacterioplanes</taxon>
    </lineage>
</organism>
<keyword evidence="2 5" id="KW-0812">Transmembrane</keyword>
<dbReference type="EMBL" id="CP022530">
    <property type="protein sequence ID" value="ASP38182.1"/>
    <property type="molecule type" value="Genomic_DNA"/>
</dbReference>
<dbReference type="Proteomes" id="UP000202440">
    <property type="component" value="Chromosome"/>
</dbReference>
<dbReference type="GO" id="GO:0016020">
    <property type="term" value="C:membrane"/>
    <property type="evidence" value="ECO:0007669"/>
    <property type="project" value="UniProtKB-SubCell"/>
</dbReference>
<reference evidence="7 8" key="1">
    <citation type="submission" date="2017-07" db="EMBL/GenBank/DDBJ databases">
        <title>Annotated genome sequence of Bacterioplanes sanyensis isolated from Red Sea.</title>
        <authorList>
            <person name="Rehman Z.U."/>
        </authorList>
    </citation>
    <scope>NUCLEOTIDE SEQUENCE [LARGE SCALE GENOMIC DNA]</scope>
    <source>
        <strain evidence="7 8">NV9</strain>
    </source>
</reference>
<keyword evidence="8" id="KW-1185">Reference proteome</keyword>
<keyword evidence="3 5" id="KW-1133">Transmembrane helix</keyword>
<dbReference type="OrthoDB" id="8576060at2"/>
<gene>
    <name evidence="7" type="ORF">CHH28_05550</name>
</gene>
<feature type="transmembrane region" description="Helical" evidence="5">
    <location>
        <begin position="123"/>
        <end position="142"/>
    </location>
</feature>
<evidence type="ECO:0000256" key="1">
    <source>
        <dbReference type="ARBA" id="ARBA00004141"/>
    </source>
</evidence>
<dbReference type="PANTHER" id="PTHR37422:SF13">
    <property type="entry name" value="LIPOPOLYSACCHARIDE BIOSYNTHESIS PROTEIN PA4999-RELATED"/>
    <property type="match status" value="1"/>
</dbReference>
<dbReference type="InterPro" id="IPR051533">
    <property type="entry name" value="WaaL-like"/>
</dbReference>
<dbReference type="KEGG" id="bsan:CHH28_05550"/>
<comment type="subcellular location">
    <subcellularLocation>
        <location evidence="1">Membrane</location>
        <topology evidence="1">Multi-pass membrane protein</topology>
    </subcellularLocation>
</comment>
<name>A0A222FHR0_9GAMM</name>
<keyword evidence="4 5" id="KW-0472">Membrane</keyword>
<evidence type="ECO:0000313" key="7">
    <source>
        <dbReference type="EMBL" id="ASP38182.1"/>
    </source>
</evidence>
<feature type="transmembrane region" description="Helical" evidence="5">
    <location>
        <begin position="180"/>
        <end position="199"/>
    </location>
</feature>
<evidence type="ECO:0000259" key="6">
    <source>
        <dbReference type="Pfam" id="PF04932"/>
    </source>
</evidence>
<feature type="transmembrane region" description="Helical" evidence="5">
    <location>
        <begin position="232"/>
        <end position="254"/>
    </location>
</feature>
<dbReference type="Pfam" id="PF04932">
    <property type="entry name" value="Wzy_C"/>
    <property type="match status" value="1"/>
</dbReference>
<feature type="transmembrane region" description="Helical" evidence="5">
    <location>
        <begin position="329"/>
        <end position="354"/>
    </location>
</feature>
<accession>A0A222FHR0</accession>
<evidence type="ECO:0000256" key="2">
    <source>
        <dbReference type="ARBA" id="ARBA00022692"/>
    </source>
</evidence>
<feature type="transmembrane region" description="Helical" evidence="5">
    <location>
        <begin position="70"/>
        <end position="88"/>
    </location>
</feature>
<dbReference type="RefSeq" id="WP_094059381.1">
    <property type="nucleotide sequence ID" value="NZ_CP022530.1"/>
</dbReference>
<evidence type="ECO:0000313" key="8">
    <source>
        <dbReference type="Proteomes" id="UP000202440"/>
    </source>
</evidence>
<feature type="transmembrane region" description="Helical" evidence="5">
    <location>
        <begin position="366"/>
        <end position="384"/>
    </location>
</feature>
<dbReference type="AlphaFoldDB" id="A0A222FHR0"/>
<sequence>MSEQSTSSFKALDWQRYLIRVGAFLVALVFVAIHLDASPSQAQLTHLVWLLPLLHLLPAQRPLFSSEKTLLLLSCGLFFGALISFAVSGDLWVETGFRSYWQYLLPLGLLAVFARIQLDRRWLAAIAMAAMLMTLVVVLKDLRAGDVRGIHHGLPIPFGIVSLTTGLICYLMVLDSRFHWAVRVLLLLAALMGFVATVWSQTRGVWVYWLLWLLVAALAWWWLDRRTWRKTLVLSVTAALIVILGLSNSATVTARVGETMNSLNEYFVEDNAQTSLGQRFELWKVAWQTFTDSPLLGQGKAGFMATKEAMHALGETSASLWLQHAHNDVLWVLSTRGLLSLVFYVALYAFLISFFARHCSHPDTRLAAYAGLTVSFGGLVYGLSEIFLSLKITIGYFMIVQTVLVSYVSQCAAKRSLNTAAGAASPVE</sequence>
<evidence type="ECO:0000256" key="3">
    <source>
        <dbReference type="ARBA" id="ARBA00022989"/>
    </source>
</evidence>
<feature type="transmembrane region" description="Helical" evidence="5">
    <location>
        <begin position="17"/>
        <end position="35"/>
    </location>
</feature>
<dbReference type="InterPro" id="IPR007016">
    <property type="entry name" value="O-antigen_ligase-rel_domated"/>
</dbReference>
<feature type="transmembrane region" description="Helical" evidence="5">
    <location>
        <begin position="390"/>
        <end position="408"/>
    </location>
</feature>
<proteinExistence type="predicted"/>